<dbReference type="EMBL" id="CM007651">
    <property type="protein sequence ID" value="ONI30400.1"/>
    <property type="molecule type" value="Genomic_DNA"/>
</dbReference>
<evidence type="ECO:0000256" key="3">
    <source>
        <dbReference type="ARBA" id="ARBA00038471"/>
    </source>
</evidence>
<evidence type="ECO:0000259" key="4">
    <source>
        <dbReference type="SMART" id="SM00856"/>
    </source>
</evidence>
<dbReference type="InterPro" id="IPR052421">
    <property type="entry name" value="PCW_Enzyme_Inhibitor"/>
</dbReference>
<organism evidence="5 6">
    <name type="scientific">Prunus persica</name>
    <name type="common">Peach</name>
    <name type="synonym">Amygdalus persica</name>
    <dbReference type="NCBI Taxonomy" id="3760"/>
    <lineage>
        <taxon>Eukaryota</taxon>
        <taxon>Viridiplantae</taxon>
        <taxon>Streptophyta</taxon>
        <taxon>Embryophyta</taxon>
        <taxon>Tracheophyta</taxon>
        <taxon>Spermatophyta</taxon>
        <taxon>Magnoliopsida</taxon>
        <taxon>eudicotyledons</taxon>
        <taxon>Gunneridae</taxon>
        <taxon>Pentapetalae</taxon>
        <taxon>rosids</taxon>
        <taxon>fabids</taxon>
        <taxon>Rosales</taxon>
        <taxon>Rosaceae</taxon>
        <taxon>Amygdaloideae</taxon>
        <taxon>Amygdaleae</taxon>
        <taxon>Prunus</taxon>
    </lineage>
</organism>
<comment type="similarity">
    <text evidence="3">Belongs to the PMEI family.</text>
</comment>
<dbReference type="Proteomes" id="UP000006882">
    <property type="component" value="Chromosome G1"/>
</dbReference>
<keyword evidence="1" id="KW-0732">Signal</keyword>
<evidence type="ECO:0000313" key="5">
    <source>
        <dbReference type="EMBL" id="ONI30400.1"/>
    </source>
</evidence>
<dbReference type="GO" id="GO:0004857">
    <property type="term" value="F:enzyme inhibitor activity"/>
    <property type="evidence" value="ECO:0007669"/>
    <property type="project" value="InterPro"/>
</dbReference>
<dbReference type="Gene3D" id="1.20.140.40">
    <property type="entry name" value="Invertase/pectin methylesterase inhibitor family protein"/>
    <property type="match status" value="1"/>
</dbReference>
<proteinExistence type="inferred from homology"/>
<name>A0A251R3X6_PRUPE</name>
<dbReference type="NCBIfam" id="TIGR01614">
    <property type="entry name" value="PME_inhib"/>
    <property type="match status" value="1"/>
</dbReference>
<dbReference type="PANTHER" id="PTHR36710:SF4">
    <property type="entry name" value="PLANT INVERTASE_PECTIN METHYLESTERASE INHIBITOR SUPERFAMILY PROTEIN"/>
    <property type="match status" value="1"/>
</dbReference>
<accession>A0A251R3X6</accession>
<gene>
    <name evidence="5" type="ORF">PRUPE_1G249100</name>
</gene>
<dbReference type="SMART" id="SM00856">
    <property type="entry name" value="PMEI"/>
    <property type="match status" value="1"/>
</dbReference>
<keyword evidence="6" id="KW-1185">Reference proteome</keyword>
<evidence type="ECO:0000256" key="2">
    <source>
        <dbReference type="ARBA" id="ARBA00023157"/>
    </source>
</evidence>
<reference evidence="5 6" key="1">
    <citation type="journal article" date="2013" name="Nat. Genet.">
        <title>The high-quality draft genome of peach (Prunus persica) identifies unique patterns of genetic diversity, domestication and genome evolution.</title>
        <authorList>
            <consortium name="International Peach Genome Initiative"/>
            <person name="Verde I."/>
            <person name="Abbott A.G."/>
            <person name="Scalabrin S."/>
            <person name="Jung S."/>
            <person name="Shu S."/>
            <person name="Marroni F."/>
            <person name="Zhebentyayeva T."/>
            <person name="Dettori M.T."/>
            <person name="Grimwood J."/>
            <person name="Cattonaro F."/>
            <person name="Zuccolo A."/>
            <person name="Rossini L."/>
            <person name="Jenkins J."/>
            <person name="Vendramin E."/>
            <person name="Meisel L.A."/>
            <person name="Decroocq V."/>
            <person name="Sosinski B."/>
            <person name="Prochnik S."/>
            <person name="Mitros T."/>
            <person name="Policriti A."/>
            <person name="Cipriani G."/>
            <person name="Dondini L."/>
            <person name="Ficklin S."/>
            <person name="Goodstein D.M."/>
            <person name="Xuan P."/>
            <person name="Del Fabbro C."/>
            <person name="Aramini V."/>
            <person name="Copetti D."/>
            <person name="Gonzalez S."/>
            <person name="Horner D.S."/>
            <person name="Falchi R."/>
            <person name="Lucas S."/>
            <person name="Mica E."/>
            <person name="Maldonado J."/>
            <person name="Lazzari B."/>
            <person name="Bielenberg D."/>
            <person name="Pirona R."/>
            <person name="Miculan M."/>
            <person name="Barakat A."/>
            <person name="Testolin R."/>
            <person name="Stella A."/>
            <person name="Tartarini S."/>
            <person name="Tonutti P."/>
            <person name="Arus P."/>
            <person name="Orellana A."/>
            <person name="Wells C."/>
            <person name="Main D."/>
            <person name="Vizzotto G."/>
            <person name="Silva H."/>
            <person name="Salamini F."/>
            <person name="Schmutz J."/>
            <person name="Morgante M."/>
            <person name="Rokhsar D.S."/>
        </authorList>
    </citation>
    <scope>NUCLEOTIDE SEQUENCE [LARGE SCALE GENOMIC DNA]</scope>
    <source>
        <strain evidence="6">cv. Nemared</strain>
    </source>
</reference>
<evidence type="ECO:0000256" key="1">
    <source>
        <dbReference type="ARBA" id="ARBA00022729"/>
    </source>
</evidence>
<dbReference type="CDD" id="cd15800">
    <property type="entry name" value="PMEI-like_2"/>
    <property type="match status" value="1"/>
</dbReference>
<dbReference type="STRING" id="3760.A0A251R3X6"/>
<dbReference type="PANTHER" id="PTHR36710">
    <property type="entry name" value="PECTINESTERASE INHIBITOR-LIKE"/>
    <property type="match status" value="1"/>
</dbReference>
<protein>
    <recommendedName>
        <fullName evidence="4">Pectinesterase inhibitor domain-containing protein</fullName>
    </recommendedName>
</protein>
<dbReference type="Pfam" id="PF04043">
    <property type="entry name" value="PMEI"/>
    <property type="match status" value="1"/>
</dbReference>
<keyword evidence="2" id="KW-1015">Disulfide bond</keyword>
<dbReference type="InterPro" id="IPR035513">
    <property type="entry name" value="Invertase/methylesterase_inhib"/>
</dbReference>
<sequence>MKIQLFHWFKVRFVITMGVTVNKQLISLSLLFLAFLSGQAHGQGLDLCAGANYAALCHSVVGREKSPYVAAEATVNRLISETKQAKSSAARLPHKDSPTCTYVYDEALYSLKESLRSLKSHDIGSFNVKLSAVMSFAEACKDSFEEMGKPFPIAKQNELIKHIASYALHIATFIP</sequence>
<dbReference type="AlphaFoldDB" id="A0A251R3X6"/>
<dbReference type="InterPro" id="IPR006501">
    <property type="entry name" value="Pectinesterase_inhib_dom"/>
</dbReference>
<dbReference type="SUPFAM" id="SSF101148">
    <property type="entry name" value="Plant invertase/pectin methylesterase inhibitor"/>
    <property type="match status" value="1"/>
</dbReference>
<evidence type="ECO:0000313" key="6">
    <source>
        <dbReference type="Proteomes" id="UP000006882"/>
    </source>
</evidence>
<feature type="domain" description="Pectinesterase inhibitor" evidence="4">
    <location>
        <begin position="39"/>
        <end position="170"/>
    </location>
</feature>
<dbReference type="Gramene" id="ONI30400">
    <property type="protein sequence ID" value="ONI30400"/>
    <property type="gene ID" value="PRUPE_1G249100"/>
</dbReference>